<feature type="compositionally biased region" description="Low complexity" evidence="1">
    <location>
        <begin position="18"/>
        <end position="35"/>
    </location>
</feature>
<protein>
    <submittedName>
        <fullName evidence="2">Uncharacterized protein</fullName>
    </submittedName>
</protein>
<name>A0A392S6N2_9FABA</name>
<feature type="non-terminal residue" evidence="2">
    <location>
        <position position="1"/>
    </location>
</feature>
<comment type="caution">
    <text evidence="2">The sequence shown here is derived from an EMBL/GenBank/DDBJ whole genome shotgun (WGS) entry which is preliminary data.</text>
</comment>
<dbReference type="Proteomes" id="UP000265520">
    <property type="component" value="Unassembled WGS sequence"/>
</dbReference>
<dbReference type="EMBL" id="LXQA010332240">
    <property type="protein sequence ID" value="MCI44551.1"/>
    <property type="molecule type" value="Genomic_DNA"/>
</dbReference>
<evidence type="ECO:0000313" key="2">
    <source>
        <dbReference type="EMBL" id="MCI44551.1"/>
    </source>
</evidence>
<evidence type="ECO:0000256" key="1">
    <source>
        <dbReference type="SAM" id="MobiDB-lite"/>
    </source>
</evidence>
<feature type="compositionally biased region" description="Basic and acidic residues" evidence="1">
    <location>
        <begin position="1"/>
        <end position="10"/>
    </location>
</feature>
<feature type="non-terminal residue" evidence="2">
    <location>
        <position position="67"/>
    </location>
</feature>
<reference evidence="2 3" key="1">
    <citation type="journal article" date="2018" name="Front. Plant Sci.">
        <title>Red Clover (Trifolium pratense) and Zigzag Clover (T. medium) - A Picture of Genomic Similarities and Differences.</title>
        <authorList>
            <person name="Dluhosova J."/>
            <person name="Istvanek J."/>
            <person name="Nedelnik J."/>
            <person name="Repkova J."/>
        </authorList>
    </citation>
    <scope>NUCLEOTIDE SEQUENCE [LARGE SCALE GENOMIC DNA]</scope>
    <source>
        <strain evidence="3">cv. 10/8</strain>
        <tissue evidence="2">Leaf</tissue>
    </source>
</reference>
<dbReference type="AlphaFoldDB" id="A0A392S6N2"/>
<evidence type="ECO:0000313" key="3">
    <source>
        <dbReference type="Proteomes" id="UP000265520"/>
    </source>
</evidence>
<organism evidence="2 3">
    <name type="scientific">Trifolium medium</name>
    <dbReference type="NCBI Taxonomy" id="97028"/>
    <lineage>
        <taxon>Eukaryota</taxon>
        <taxon>Viridiplantae</taxon>
        <taxon>Streptophyta</taxon>
        <taxon>Embryophyta</taxon>
        <taxon>Tracheophyta</taxon>
        <taxon>Spermatophyta</taxon>
        <taxon>Magnoliopsida</taxon>
        <taxon>eudicotyledons</taxon>
        <taxon>Gunneridae</taxon>
        <taxon>Pentapetalae</taxon>
        <taxon>rosids</taxon>
        <taxon>fabids</taxon>
        <taxon>Fabales</taxon>
        <taxon>Fabaceae</taxon>
        <taxon>Papilionoideae</taxon>
        <taxon>50 kb inversion clade</taxon>
        <taxon>NPAAA clade</taxon>
        <taxon>Hologalegina</taxon>
        <taxon>IRL clade</taxon>
        <taxon>Trifolieae</taxon>
        <taxon>Trifolium</taxon>
    </lineage>
</organism>
<proteinExistence type="predicted"/>
<feature type="region of interest" description="Disordered" evidence="1">
    <location>
        <begin position="1"/>
        <end position="38"/>
    </location>
</feature>
<accession>A0A392S6N2</accession>
<sequence>TRPPRSDQKKNQLRPNFSKPALATAAAANSSAESSQPTFSVADIKSLLRQLLPSDNDNTLAVLSSTP</sequence>
<keyword evidence="3" id="KW-1185">Reference proteome</keyword>